<comment type="function">
    <text evidence="1">Thiol-specific peroxidase that catalyzes the reduction of hydrogen peroxide and organic hydroperoxides to water and alcohols, respectively. Plays a role in cell protection against oxidative stress by detoxifying peroxides and as sensor of hydrogen peroxide-mediated signaling events.</text>
</comment>
<evidence type="ECO:0000256" key="4">
    <source>
        <dbReference type="ARBA" id="ARBA00022862"/>
    </source>
</evidence>
<dbReference type="InterPro" id="IPR013766">
    <property type="entry name" value="Thioredoxin_domain"/>
</dbReference>
<keyword evidence="3 13" id="KW-0575">Peroxidase</keyword>
<comment type="caution">
    <text evidence="13">The sequence shown here is derived from an EMBL/GenBank/DDBJ whole genome shotgun (WGS) entry which is preliminary data.</text>
</comment>
<evidence type="ECO:0000313" key="14">
    <source>
        <dbReference type="Proteomes" id="UP001597544"/>
    </source>
</evidence>
<dbReference type="Pfam" id="PF00578">
    <property type="entry name" value="AhpC-TSA"/>
    <property type="match status" value="1"/>
</dbReference>
<evidence type="ECO:0000256" key="7">
    <source>
        <dbReference type="ARBA" id="ARBA00023284"/>
    </source>
</evidence>
<dbReference type="InterPro" id="IPR000866">
    <property type="entry name" value="AhpC/TSA"/>
</dbReference>
<keyword evidence="7" id="KW-0676">Redox-active center</keyword>
<evidence type="ECO:0000256" key="10">
    <source>
        <dbReference type="ARBA" id="ARBA00042639"/>
    </source>
</evidence>
<evidence type="ECO:0000256" key="2">
    <source>
        <dbReference type="ARBA" id="ARBA00013017"/>
    </source>
</evidence>
<evidence type="ECO:0000256" key="1">
    <source>
        <dbReference type="ARBA" id="ARBA00003330"/>
    </source>
</evidence>
<dbReference type="PROSITE" id="PS51352">
    <property type="entry name" value="THIOREDOXIN_2"/>
    <property type="match status" value="1"/>
</dbReference>
<keyword evidence="5 13" id="KW-0560">Oxidoreductase</keyword>
<evidence type="ECO:0000256" key="6">
    <source>
        <dbReference type="ARBA" id="ARBA00023157"/>
    </source>
</evidence>
<evidence type="ECO:0000256" key="11">
    <source>
        <dbReference type="ARBA" id="ARBA00049091"/>
    </source>
</evidence>
<dbReference type="PANTHER" id="PTHR42801">
    <property type="entry name" value="THIOREDOXIN-DEPENDENT PEROXIDE REDUCTASE"/>
    <property type="match status" value="1"/>
</dbReference>
<sequence length="164" mass="18925">MGREAVKVGDKVPDFELNRQDGGIFRLYDLLKKKNVVLYFYPKDRTPGCTKQACEFRDQYETFKEQGAEVVGVSSDSVDSHKRFERIYHLPFILLSDKDGQLRSLFGVPRKLGILPGRVTYIIDKKGVVRYIFNSMTKPLEHVSTAISVLQELEKEEELKHQEV</sequence>
<evidence type="ECO:0000259" key="12">
    <source>
        <dbReference type="PROSITE" id="PS51352"/>
    </source>
</evidence>
<organism evidence="13 14">
    <name type="scientific">Pontibacter locisalis</name>
    <dbReference type="NCBI Taxonomy" id="1719035"/>
    <lineage>
        <taxon>Bacteria</taxon>
        <taxon>Pseudomonadati</taxon>
        <taxon>Bacteroidota</taxon>
        <taxon>Cytophagia</taxon>
        <taxon>Cytophagales</taxon>
        <taxon>Hymenobacteraceae</taxon>
        <taxon>Pontibacter</taxon>
    </lineage>
</organism>
<keyword evidence="6" id="KW-1015">Disulfide bond</keyword>
<keyword evidence="4" id="KW-0049">Antioxidant</keyword>
<evidence type="ECO:0000256" key="3">
    <source>
        <dbReference type="ARBA" id="ARBA00022559"/>
    </source>
</evidence>
<dbReference type="CDD" id="cd03017">
    <property type="entry name" value="PRX_BCP"/>
    <property type="match status" value="1"/>
</dbReference>
<comment type="catalytic activity">
    <reaction evidence="11">
        <text>a hydroperoxide + [thioredoxin]-dithiol = an alcohol + [thioredoxin]-disulfide + H2O</text>
        <dbReference type="Rhea" id="RHEA:62620"/>
        <dbReference type="Rhea" id="RHEA-COMP:10698"/>
        <dbReference type="Rhea" id="RHEA-COMP:10700"/>
        <dbReference type="ChEBI" id="CHEBI:15377"/>
        <dbReference type="ChEBI" id="CHEBI:29950"/>
        <dbReference type="ChEBI" id="CHEBI:30879"/>
        <dbReference type="ChEBI" id="CHEBI:35924"/>
        <dbReference type="ChEBI" id="CHEBI:50058"/>
        <dbReference type="EC" id="1.11.1.24"/>
    </reaction>
</comment>
<dbReference type="InterPro" id="IPR036249">
    <property type="entry name" value="Thioredoxin-like_sf"/>
</dbReference>
<dbReference type="EC" id="1.11.1.24" evidence="2"/>
<dbReference type="SUPFAM" id="SSF52833">
    <property type="entry name" value="Thioredoxin-like"/>
    <property type="match status" value="1"/>
</dbReference>
<dbReference type="GO" id="GO:0140824">
    <property type="term" value="F:thioredoxin-dependent peroxiredoxin activity"/>
    <property type="evidence" value="ECO:0007669"/>
    <property type="project" value="UniProtKB-EC"/>
</dbReference>
<evidence type="ECO:0000256" key="5">
    <source>
        <dbReference type="ARBA" id="ARBA00023002"/>
    </source>
</evidence>
<dbReference type="PANTHER" id="PTHR42801:SF4">
    <property type="entry name" value="AHPC_TSA FAMILY PROTEIN"/>
    <property type="match status" value="1"/>
</dbReference>
<evidence type="ECO:0000313" key="13">
    <source>
        <dbReference type="EMBL" id="MFD2513554.1"/>
    </source>
</evidence>
<name>A0ABW5IIS4_9BACT</name>
<dbReference type="InterPro" id="IPR050924">
    <property type="entry name" value="Peroxiredoxin_BCP/PrxQ"/>
</dbReference>
<evidence type="ECO:0000256" key="8">
    <source>
        <dbReference type="ARBA" id="ARBA00032824"/>
    </source>
</evidence>
<gene>
    <name evidence="13" type="ORF">ACFSRY_06730</name>
</gene>
<dbReference type="EMBL" id="JBHULU010000009">
    <property type="protein sequence ID" value="MFD2513554.1"/>
    <property type="molecule type" value="Genomic_DNA"/>
</dbReference>
<dbReference type="Proteomes" id="UP001597544">
    <property type="component" value="Unassembled WGS sequence"/>
</dbReference>
<keyword evidence="14" id="KW-1185">Reference proteome</keyword>
<reference evidence="14" key="1">
    <citation type="journal article" date="2019" name="Int. J. Syst. Evol. Microbiol.">
        <title>The Global Catalogue of Microorganisms (GCM) 10K type strain sequencing project: providing services to taxonomists for standard genome sequencing and annotation.</title>
        <authorList>
            <consortium name="The Broad Institute Genomics Platform"/>
            <consortium name="The Broad Institute Genome Sequencing Center for Infectious Disease"/>
            <person name="Wu L."/>
            <person name="Ma J."/>
        </authorList>
    </citation>
    <scope>NUCLEOTIDE SEQUENCE [LARGE SCALE GENOMIC DNA]</scope>
    <source>
        <strain evidence="14">KCTC 42498</strain>
    </source>
</reference>
<dbReference type="Gene3D" id="3.40.30.10">
    <property type="entry name" value="Glutaredoxin"/>
    <property type="match status" value="1"/>
</dbReference>
<comment type="similarity">
    <text evidence="9">Belongs to the peroxiredoxin family. BCP/PrxQ subfamily.</text>
</comment>
<dbReference type="RefSeq" id="WP_377504328.1">
    <property type="nucleotide sequence ID" value="NZ_JBHULU010000009.1"/>
</dbReference>
<accession>A0ABW5IIS4</accession>
<protein>
    <recommendedName>
        <fullName evidence="2">thioredoxin-dependent peroxiredoxin</fullName>
        <ecNumber evidence="2">1.11.1.24</ecNumber>
    </recommendedName>
    <alternativeName>
        <fullName evidence="8">Thioredoxin peroxidase</fullName>
    </alternativeName>
    <alternativeName>
        <fullName evidence="10">Thioredoxin-dependent peroxiredoxin Bcp</fullName>
    </alternativeName>
</protein>
<proteinExistence type="inferred from homology"/>
<feature type="domain" description="Thioredoxin" evidence="12">
    <location>
        <begin position="6"/>
        <end position="155"/>
    </location>
</feature>
<evidence type="ECO:0000256" key="9">
    <source>
        <dbReference type="ARBA" id="ARBA00038489"/>
    </source>
</evidence>